<protein>
    <submittedName>
        <fullName evidence="2">Pimeloyl-ACP methyl ester carboxylesterase</fullName>
    </submittedName>
</protein>
<dbReference type="GO" id="GO:0003824">
    <property type="term" value="F:catalytic activity"/>
    <property type="evidence" value="ECO:0007669"/>
    <property type="project" value="UniProtKB-ARBA"/>
</dbReference>
<gene>
    <name evidence="2" type="ORF">BJ963_002650</name>
</gene>
<accession>A0A852T2N0</accession>
<dbReference type="Gene3D" id="3.40.50.1820">
    <property type="entry name" value="alpha/beta hydrolase"/>
    <property type="match status" value="1"/>
</dbReference>
<dbReference type="Proteomes" id="UP000589620">
    <property type="component" value="Unassembled WGS sequence"/>
</dbReference>
<keyword evidence="3" id="KW-1185">Reference proteome</keyword>
<dbReference type="PANTHER" id="PTHR43433">
    <property type="entry name" value="HYDROLASE, ALPHA/BETA FOLD FAMILY PROTEIN"/>
    <property type="match status" value="1"/>
</dbReference>
<dbReference type="RefSeq" id="WP_179457152.1">
    <property type="nucleotide sequence ID" value="NZ_BAAAPX010000001.1"/>
</dbReference>
<reference evidence="2 3" key="1">
    <citation type="submission" date="2020-07" db="EMBL/GenBank/DDBJ databases">
        <title>Sequencing the genomes of 1000 actinobacteria strains.</title>
        <authorList>
            <person name="Klenk H.-P."/>
        </authorList>
    </citation>
    <scope>NUCLEOTIDE SEQUENCE [LARGE SCALE GENOMIC DNA]</scope>
    <source>
        <strain evidence="2 3">DSM 23871</strain>
    </source>
</reference>
<organism evidence="2 3">
    <name type="scientific">Leifsonia soli</name>
    <dbReference type="NCBI Taxonomy" id="582665"/>
    <lineage>
        <taxon>Bacteria</taxon>
        <taxon>Bacillati</taxon>
        <taxon>Actinomycetota</taxon>
        <taxon>Actinomycetes</taxon>
        <taxon>Micrococcales</taxon>
        <taxon>Microbacteriaceae</taxon>
        <taxon>Leifsonia</taxon>
    </lineage>
</organism>
<dbReference type="SUPFAM" id="SSF53474">
    <property type="entry name" value="alpha/beta-Hydrolases"/>
    <property type="match status" value="1"/>
</dbReference>
<name>A0A852T2N0_9MICO</name>
<dbReference type="InterPro" id="IPR029058">
    <property type="entry name" value="AB_hydrolase_fold"/>
</dbReference>
<evidence type="ECO:0000259" key="1">
    <source>
        <dbReference type="Pfam" id="PF00561"/>
    </source>
</evidence>
<sequence>MTRQMRRAGTLDLDGTSLSYDDNAGTGPTIVGAHGLTMSRAAEDAGGYFDWSAITTAGRRLVRYDARGHGRSTGRPAPADYGWPRLADDLLALLDTVSPDEPVDAFGVSMGVGTILHAVIKRPDRFRRLALVIPPTAWETRAAQAVTYQQIAALVREHGVAALAASSASLPPLPILEAGGWNPAAPDIDESIIADVMLGASDTDFPTPEAISTIQQPVLLRPWTGDPSHPVATAERLHELLPDSVLEIQRTPDDVRALGARILTAFS</sequence>
<evidence type="ECO:0000313" key="3">
    <source>
        <dbReference type="Proteomes" id="UP000589620"/>
    </source>
</evidence>
<feature type="domain" description="AB hydrolase-1" evidence="1">
    <location>
        <begin position="53"/>
        <end position="139"/>
    </location>
</feature>
<dbReference type="InterPro" id="IPR000073">
    <property type="entry name" value="AB_hydrolase_1"/>
</dbReference>
<dbReference type="AlphaFoldDB" id="A0A852T2N0"/>
<dbReference type="Pfam" id="PF00561">
    <property type="entry name" value="Abhydrolase_1"/>
    <property type="match status" value="1"/>
</dbReference>
<dbReference type="EMBL" id="JACCBJ010000001">
    <property type="protein sequence ID" value="NYD75131.1"/>
    <property type="molecule type" value="Genomic_DNA"/>
</dbReference>
<dbReference type="InterPro" id="IPR050471">
    <property type="entry name" value="AB_hydrolase"/>
</dbReference>
<evidence type="ECO:0000313" key="2">
    <source>
        <dbReference type="EMBL" id="NYD75131.1"/>
    </source>
</evidence>
<proteinExistence type="predicted"/>
<dbReference type="PANTHER" id="PTHR43433:SF5">
    <property type="entry name" value="AB HYDROLASE-1 DOMAIN-CONTAINING PROTEIN"/>
    <property type="match status" value="1"/>
</dbReference>
<comment type="caution">
    <text evidence="2">The sequence shown here is derived from an EMBL/GenBank/DDBJ whole genome shotgun (WGS) entry which is preliminary data.</text>
</comment>